<feature type="transmembrane region" description="Helical" evidence="6">
    <location>
        <begin position="338"/>
        <end position="371"/>
    </location>
</feature>
<reference evidence="8 10" key="1">
    <citation type="journal article" date="2019" name="Nat. Med.">
        <title>A library of human gut bacterial isolates paired with longitudinal multiomics data enables mechanistic microbiome research.</title>
        <authorList>
            <person name="Poyet M."/>
            <person name="Groussin M."/>
            <person name="Gibbons S.M."/>
            <person name="Avila-Pacheco J."/>
            <person name="Jiang X."/>
            <person name="Kearney S.M."/>
            <person name="Perrotta A.R."/>
            <person name="Berdy B."/>
            <person name="Zhao S."/>
            <person name="Lieberman T.D."/>
            <person name="Swanson P.K."/>
            <person name="Smith M."/>
            <person name="Roesemann S."/>
            <person name="Alexander J.E."/>
            <person name="Rich S.A."/>
            <person name="Livny J."/>
            <person name="Vlamakis H."/>
            <person name="Clish C."/>
            <person name="Bullock K."/>
            <person name="Deik A."/>
            <person name="Scott J."/>
            <person name="Pierce K.A."/>
            <person name="Xavier R.J."/>
            <person name="Alm E.J."/>
        </authorList>
    </citation>
    <scope>NUCLEOTIDE SEQUENCE [LARGE SCALE GENOMIC DNA]</scope>
    <source>
        <strain evidence="8 10">BIOML-A7</strain>
    </source>
</reference>
<dbReference type="NCBIfam" id="TIGR02872">
    <property type="entry name" value="spore_ytvI"/>
    <property type="match status" value="1"/>
</dbReference>
<proteinExistence type="inferred from homology"/>
<dbReference type="Pfam" id="PF01594">
    <property type="entry name" value="AI-2E_transport"/>
    <property type="match status" value="1"/>
</dbReference>
<feature type="transmembrane region" description="Helical" evidence="6">
    <location>
        <begin position="57"/>
        <end position="79"/>
    </location>
</feature>
<feature type="transmembrane region" description="Helical" evidence="6">
    <location>
        <begin position="91"/>
        <end position="114"/>
    </location>
</feature>
<dbReference type="GO" id="GO:0016020">
    <property type="term" value="C:membrane"/>
    <property type="evidence" value="ECO:0007669"/>
    <property type="project" value="UniProtKB-SubCell"/>
</dbReference>
<evidence type="ECO:0000313" key="10">
    <source>
        <dbReference type="Proteomes" id="UP000449193"/>
    </source>
</evidence>
<organism evidence="8 10">
    <name type="scientific">Ruthenibacterium lactatiformans</name>
    <dbReference type="NCBI Taxonomy" id="1550024"/>
    <lineage>
        <taxon>Bacteria</taxon>
        <taxon>Bacillati</taxon>
        <taxon>Bacillota</taxon>
        <taxon>Clostridia</taxon>
        <taxon>Eubacteriales</taxon>
        <taxon>Oscillospiraceae</taxon>
        <taxon>Ruthenibacterium</taxon>
    </lineage>
</organism>
<reference evidence="7 9" key="2">
    <citation type="submission" date="2019-08" db="EMBL/GenBank/DDBJ databases">
        <title>In-depth cultivation of the pig gut microbiome towards novel bacterial diversity and tailored functional studies.</title>
        <authorList>
            <person name="Wylensek D."/>
            <person name="Hitch T.C.A."/>
            <person name="Clavel T."/>
        </authorList>
    </citation>
    <scope>NUCLEOTIDE SEQUENCE [LARGE SCALE GENOMIC DNA]</scope>
    <source>
        <strain evidence="7 9">WCA3-601-WT-6J</strain>
    </source>
</reference>
<comment type="caution">
    <text evidence="8">The sequence shown here is derived from an EMBL/GenBank/DDBJ whole genome shotgun (WGS) entry which is preliminary data.</text>
</comment>
<dbReference type="EMBL" id="WMZR01000009">
    <property type="protein sequence ID" value="MTS51616.1"/>
    <property type="molecule type" value="Genomic_DNA"/>
</dbReference>
<feature type="transmembrane region" description="Helical" evidence="6">
    <location>
        <begin position="33"/>
        <end position="51"/>
    </location>
</feature>
<keyword evidence="4 6" id="KW-1133">Transmembrane helix</keyword>
<dbReference type="EMBL" id="VUNJ01000025">
    <property type="protein sequence ID" value="MST93363.1"/>
    <property type="molecule type" value="Genomic_DNA"/>
</dbReference>
<dbReference type="PANTHER" id="PTHR21716">
    <property type="entry name" value="TRANSMEMBRANE PROTEIN"/>
    <property type="match status" value="1"/>
</dbReference>
<evidence type="ECO:0000256" key="3">
    <source>
        <dbReference type="ARBA" id="ARBA00022692"/>
    </source>
</evidence>
<sequence>MGAVYFSRCPITGTRCAAGHGGGRLQIEKMRAFIIRVLFYCIILGLAYAVLKYALPFLMPFLVAFLIAFILKPVINWVTQKTKLGRKPVSVLLLIAFYVLAAALITVLGTRLVIFCRDIFYALPQVYDTVVAPALNSLQDTLENWVMALNPTLTDFVESAGNSLSSSLSSMVTAISTGALSAVTNVAGSVPSFLVKFIITIVASFFFVSDYYAITSFLARQLPQKARDMLFKVKEKGVDVIFKFGRAYAILLSITFVELLIGFSLLRVDYALLIALLTAIVDILPVLGTGTVLIPWAAAMLILGNFPLGIGLLILYAIITVVRQMLEPRVVGKQIGLYPLVTLVCMFVGTYLFGFVGLFGLPIIATVLVQLNQSGDIHLFK</sequence>
<evidence type="ECO:0000256" key="4">
    <source>
        <dbReference type="ARBA" id="ARBA00022989"/>
    </source>
</evidence>
<comment type="subcellular location">
    <subcellularLocation>
        <location evidence="1">Membrane</location>
        <topology evidence="1">Multi-pass membrane protein</topology>
    </subcellularLocation>
</comment>
<dbReference type="Proteomes" id="UP000449193">
    <property type="component" value="Unassembled WGS sequence"/>
</dbReference>
<evidence type="ECO:0000313" key="8">
    <source>
        <dbReference type="EMBL" id="MTS51616.1"/>
    </source>
</evidence>
<evidence type="ECO:0000313" key="9">
    <source>
        <dbReference type="Proteomes" id="UP000431913"/>
    </source>
</evidence>
<protein>
    <submittedName>
        <fullName evidence="8">Sporulation integral membrane protein YtvI</fullName>
    </submittedName>
</protein>
<dbReference type="PANTHER" id="PTHR21716:SF68">
    <property type="entry name" value="TRANSPORT PROTEIN YTVI-RELATED"/>
    <property type="match status" value="1"/>
</dbReference>
<keyword evidence="3 6" id="KW-0812">Transmembrane</keyword>
<feature type="transmembrane region" description="Helical" evidence="6">
    <location>
        <begin position="240"/>
        <end position="264"/>
    </location>
</feature>
<keyword evidence="5 6" id="KW-0472">Membrane</keyword>
<evidence type="ECO:0000256" key="2">
    <source>
        <dbReference type="ARBA" id="ARBA00009773"/>
    </source>
</evidence>
<feature type="transmembrane region" description="Helical" evidence="6">
    <location>
        <begin position="197"/>
        <end position="219"/>
    </location>
</feature>
<evidence type="ECO:0000256" key="6">
    <source>
        <dbReference type="SAM" id="Phobius"/>
    </source>
</evidence>
<dbReference type="Proteomes" id="UP000431913">
    <property type="component" value="Unassembled WGS sequence"/>
</dbReference>
<evidence type="ECO:0000313" key="7">
    <source>
        <dbReference type="EMBL" id="MST93363.1"/>
    </source>
</evidence>
<evidence type="ECO:0000256" key="5">
    <source>
        <dbReference type="ARBA" id="ARBA00023136"/>
    </source>
</evidence>
<gene>
    <name evidence="8" type="primary">ytvI</name>
    <name evidence="7" type="ORF">FYJ76_15725</name>
    <name evidence="8" type="ORF">GMD52_08685</name>
</gene>
<dbReference type="GO" id="GO:0055085">
    <property type="term" value="P:transmembrane transport"/>
    <property type="evidence" value="ECO:0007669"/>
    <property type="project" value="TreeGrafter"/>
</dbReference>
<evidence type="ECO:0000256" key="1">
    <source>
        <dbReference type="ARBA" id="ARBA00004141"/>
    </source>
</evidence>
<name>A0A6I3QSI0_9FIRM</name>
<accession>A0A6I3QSI0</accession>
<feature type="transmembrane region" description="Helical" evidence="6">
    <location>
        <begin position="306"/>
        <end position="326"/>
    </location>
</feature>
<dbReference type="InterPro" id="IPR014227">
    <property type="entry name" value="YtvI-like"/>
</dbReference>
<comment type="similarity">
    <text evidence="2">Belongs to the autoinducer-2 exporter (AI-2E) (TC 2.A.86) family.</text>
</comment>
<dbReference type="AlphaFoldDB" id="A0A6I3QSI0"/>
<dbReference type="InterPro" id="IPR002549">
    <property type="entry name" value="AI-2E-like"/>
</dbReference>
<feature type="transmembrane region" description="Helical" evidence="6">
    <location>
        <begin position="270"/>
        <end position="294"/>
    </location>
</feature>